<evidence type="ECO:0000256" key="6">
    <source>
        <dbReference type="PROSITE-ProRule" id="PRU00320"/>
    </source>
</evidence>
<keyword evidence="3" id="KW-1015">Disulfide bond</keyword>
<dbReference type="InterPro" id="IPR004875">
    <property type="entry name" value="DDE_SF_endonuclease_dom"/>
</dbReference>
<dbReference type="PROSITE" id="PS50835">
    <property type="entry name" value="IG_LIKE"/>
    <property type="match status" value="5"/>
</dbReference>
<dbReference type="GO" id="GO:0005886">
    <property type="term" value="C:plasma membrane"/>
    <property type="evidence" value="ECO:0007669"/>
    <property type="project" value="TreeGrafter"/>
</dbReference>
<dbReference type="Gene3D" id="1.10.10.60">
    <property type="entry name" value="Homeodomain-like"/>
    <property type="match status" value="1"/>
</dbReference>
<evidence type="ECO:0000259" key="7">
    <source>
        <dbReference type="PROSITE" id="PS50041"/>
    </source>
</evidence>
<feature type="domain" description="HTH psq-type" evidence="9">
    <location>
        <begin position="1"/>
        <end position="53"/>
    </location>
</feature>
<dbReference type="InterPro" id="IPR007110">
    <property type="entry name" value="Ig-like_dom"/>
</dbReference>
<dbReference type="InterPro" id="IPR001304">
    <property type="entry name" value="C-type_lectin-like"/>
</dbReference>
<keyword evidence="6" id="KW-0238">DNA-binding</keyword>
<comment type="caution">
    <text evidence="10">The sequence shown here is derived from an EMBL/GenBank/DDBJ whole genome shotgun (WGS) entry which is preliminary data.</text>
</comment>
<dbReference type="CDD" id="cd00037">
    <property type="entry name" value="CLECT"/>
    <property type="match status" value="2"/>
</dbReference>
<dbReference type="OrthoDB" id="6106100at2759"/>
<dbReference type="Pfam" id="PF03184">
    <property type="entry name" value="DDE_1"/>
    <property type="match status" value="1"/>
</dbReference>
<dbReference type="GO" id="GO:0005634">
    <property type="term" value="C:nucleus"/>
    <property type="evidence" value="ECO:0007669"/>
    <property type="project" value="UniProtKB-SubCell"/>
</dbReference>
<dbReference type="EMBL" id="CAJPWZ010000362">
    <property type="protein sequence ID" value="CAG2191424.1"/>
    <property type="molecule type" value="Genomic_DNA"/>
</dbReference>
<feature type="domain" description="C-type lectin" evidence="7">
    <location>
        <begin position="712"/>
        <end position="835"/>
    </location>
</feature>
<dbReference type="InterPro" id="IPR007889">
    <property type="entry name" value="HTH_Psq"/>
</dbReference>
<dbReference type="InterPro" id="IPR016187">
    <property type="entry name" value="CTDL_fold"/>
</dbReference>
<comment type="subcellular location">
    <subcellularLocation>
        <location evidence="1">Membrane</location>
        <topology evidence="1">Single-pass type I membrane protein</topology>
    </subcellularLocation>
    <subcellularLocation>
        <location evidence="6">Nucleus</location>
    </subcellularLocation>
</comment>
<dbReference type="InterPro" id="IPR051275">
    <property type="entry name" value="Cell_adhesion_signaling"/>
</dbReference>
<dbReference type="InterPro" id="IPR003598">
    <property type="entry name" value="Ig_sub2"/>
</dbReference>
<feature type="domain" description="Ig-like" evidence="8">
    <location>
        <begin position="1033"/>
        <end position="1129"/>
    </location>
</feature>
<evidence type="ECO:0000259" key="9">
    <source>
        <dbReference type="PROSITE" id="PS50960"/>
    </source>
</evidence>
<evidence type="ECO:0000313" key="10">
    <source>
        <dbReference type="EMBL" id="CAG2191424.1"/>
    </source>
</evidence>
<keyword evidence="11" id="KW-1185">Reference proteome</keyword>
<dbReference type="Gene3D" id="3.30.420.10">
    <property type="entry name" value="Ribonuclease H-like superfamily/Ribonuclease H"/>
    <property type="match status" value="1"/>
</dbReference>
<evidence type="ECO:0000256" key="4">
    <source>
        <dbReference type="ARBA" id="ARBA00023180"/>
    </source>
</evidence>
<dbReference type="Gene3D" id="2.60.40.10">
    <property type="entry name" value="Immunoglobulins"/>
    <property type="match status" value="5"/>
</dbReference>
<proteinExistence type="predicted"/>
<dbReference type="PROSITE" id="PS50960">
    <property type="entry name" value="HTH_PSQ"/>
    <property type="match status" value="1"/>
</dbReference>
<dbReference type="PROSITE" id="PS50041">
    <property type="entry name" value="C_TYPE_LECTIN_2"/>
    <property type="match status" value="2"/>
</dbReference>
<dbReference type="Pfam" id="PF07679">
    <property type="entry name" value="I-set"/>
    <property type="match status" value="1"/>
</dbReference>
<reference evidence="10" key="1">
    <citation type="submission" date="2021-03" db="EMBL/GenBank/DDBJ databases">
        <authorList>
            <person name="Bekaert M."/>
        </authorList>
    </citation>
    <scope>NUCLEOTIDE SEQUENCE</scope>
</reference>
<accession>A0A8S3Q5W7</accession>
<dbReference type="GO" id="GO:0005911">
    <property type="term" value="C:cell-cell junction"/>
    <property type="evidence" value="ECO:0007669"/>
    <property type="project" value="TreeGrafter"/>
</dbReference>
<dbReference type="GO" id="GO:0050839">
    <property type="term" value="F:cell adhesion molecule binding"/>
    <property type="evidence" value="ECO:0007669"/>
    <property type="project" value="TreeGrafter"/>
</dbReference>
<dbReference type="CDD" id="cd00096">
    <property type="entry name" value="Ig"/>
    <property type="match status" value="2"/>
</dbReference>
<name>A0A8S3Q5W7_MYTED</name>
<dbReference type="Pfam" id="PF05225">
    <property type="entry name" value="HTH_psq"/>
    <property type="match status" value="1"/>
</dbReference>
<feature type="domain" description="Ig-like" evidence="8">
    <location>
        <begin position="1135"/>
        <end position="1220"/>
    </location>
</feature>
<evidence type="ECO:0000259" key="8">
    <source>
        <dbReference type="PROSITE" id="PS50835"/>
    </source>
</evidence>
<evidence type="ECO:0000256" key="1">
    <source>
        <dbReference type="ARBA" id="ARBA00004479"/>
    </source>
</evidence>
<dbReference type="SUPFAM" id="SSF46689">
    <property type="entry name" value="Homeodomain-like"/>
    <property type="match status" value="1"/>
</dbReference>
<dbReference type="GO" id="GO:0098609">
    <property type="term" value="P:cell-cell adhesion"/>
    <property type="evidence" value="ECO:0007669"/>
    <property type="project" value="TreeGrafter"/>
</dbReference>
<evidence type="ECO:0000313" key="11">
    <source>
        <dbReference type="Proteomes" id="UP000683360"/>
    </source>
</evidence>
<feature type="domain" description="C-type lectin" evidence="7">
    <location>
        <begin position="484"/>
        <end position="607"/>
    </location>
</feature>
<dbReference type="InterPro" id="IPR009057">
    <property type="entry name" value="Homeodomain-like_sf"/>
</dbReference>
<dbReference type="InterPro" id="IPR036179">
    <property type="entry name" value="Ig-like_dom_sf"/>
</dbReference>
<keyword evidence="4" id="KW-0325">Glycoprotein</keyword>
<sequence>MGKRNKYRNYALEDIKNAVQMVESKAMSIRSASRQYNVPKTTIIDKLNGRSSLQARSGPSPVLFDSEEEMLVHWVIDMAKNRLWPNKTATSVYDESGFPQDPKSGKILAAKGSKNVYSTCSADKSQITVLACMSATAHYLPPMLVFPGERFRFNPLEGFTEAVLGRTKTGWMDSELFYTWVRDHFITAIKDRKVKLPVILLVDGHTSHISLETAQLCKSENVILYCLLEHASHILQPCDVTLFGPLKKHWRDSVRDYQFKNPGEFVTKGTFASVFKSAWAKGTTVDVAIKGFRHTGLYPFSVESVDKSKVEPSEVFARAKPDQDLGNDDDMNCKDAQVDSRPVTNSSGTYNLDQEPVQIADEADTEIALMPSEIFDSVSCETSHTIVEELHDQPPCLYPEIIIQVNPCNVNVTPHKDENKQSCEKAPSSSFELLLVTPSEQKTLKKKKTRTVLPKAVSGSEMIKILENRKQQKEDEQEMKEKRYIVSSMYFENSLKKTWHAAYSDCIDRGMELAILNSATSYNTAKTLIEGSFDSGGYSNADVWIGYYFKDVSTKEYAWINGEKSSYENWNPDDPDYKEDSCVRLKQRAQYKFADWDCLGEYFYLCTSGSPPVVEDTTNTIDTTLGSSVSFDCSYTSLWDAVVQWVHITPNRISIINDTLEPVLYSQSPHSVGTVTKSTLHITSFNSSDVGSYQCQVTNQFGTGMSKNNTLKKHKNFLFRDGDYTWLEAKAGCQTLNMELAVLSTTIDHNDAVNYLYSNNFNPNGIWIGLYSDLDNNASQFIWINGVRVMSLDLAVNEPDNEQIRNQSTCVRMKPSSQYALDDVKCTDTSPYLCTEGSAPSVYTTQSSISLPIRTVILLECPYFSLWNITNVQWQRKTSQETVILDHWKDSSMYGGGTINNSSLVITSLDVNNDGLYRCFVENKFGLGRGEDITVTTNPGIPMIVPTTVIYRVNESANITLTCESFGYPNITTQKWTRSLHGFTVTLKTSSMYLDITNASVSDIGNYTCYVENAEGSTKLVYSIYVKEEGAAPLVYITQSKVLLPVRTKIVLECPYYSLGNITDVHWQRKTSNETVILDHSKDTNLYNGGTICNTSLIINSLDLNNEGIYRCFVGNEFGLGRGEDITVTANQGIPIIVPTTTFYDVNVSATITLTCDAYGYPSISNQYWTRSLGGSTVILKTSSMYLDITNASLSDSSNYTCYVENAVGSRKLVYSVYVNEAESLCPCVCDSIANQNLSHYSFDELKIILAPVTDKLRQTLSVDTSTLSSTIYKRTCMQDDRPSSKRIGYCGIGFLCSVFSVLLLIDITSFKCFGTFK</sequence>
<keyword evidence="6" id="KW-0539">Nucleus</keyword>
<dbReference type="SMART" id="SM00409">
    <property type="entry name" value="IG"/>
    <property type="match status" value="5"/>
</dbReference>
<evidence type="ECO:0000256" key="5">
    <source>
        <dbReference type="ARBA" id="ARBA00023319"/>
    </source>
</evidence>
<dbReference type="SMART" id="SM00034">
    <property type="entry name" value="CLECT"/>
    <property type="match status" value="2"/>
</dbReference>
<dbReference type="SUPFAM" id="SSF48726">
    <property type="entry name" value="Immunoglobulin"/>
    <property type="match status" value="5"/>
</dbReference>
<keyword evidence="2" id="KW-0472">Membrane</keyword>
<dbReference type="InterPro" id="IPR013783">
    <property type="entry name" value="Ig-like_fold"/>
</dbReference>
<dbReference type="SMART" id="SM00408">
    <property type="entry name" value="IGc2"/>
    <property type="match status" value="5"/>
</dbReference>
<dbReference type="Pfam" id="PF00059">
    <property type="entry name" value="Lectin_C"/>
    <property type="match status" value="2"/>
</dbReference>
<protein>
    <submittedName>
        <fullName evidence="10">Uncharacterized protein</fullName>
    </submittedName>
</protein>
<gene>
    <name evidence="10" type="ORF">MEDL_6655</name>
</gene>
<evidence type="ECO:0000256" key="3">
    <source>
        <dbReference type="ARBA" id="ARBA00023157"/>
    </source>
</evidence>
<feature type="domain" description="Ig-like" evidence="8">
    <location>
        <begin position="942"/>
        <end position="1025"/>
    </location>
</feature>
<dbReference type="Pfam" id="PF13927">
    <property type="entry name" value="Ig_3"/>
    <property type="match status" value="2"/>
</dbReference>
<dbReference type="SUPFAM" id="SSF56436">
    <property type="entry name" value="C-type lectin-like"/>
    <property type="match status" value="2"/>
</dbReference>
<feature type="domain" description="Ig-like" evidence="8">
    <location>
        <begin position="611"/>
        <end position="712"/>
    </location>
</feature>
<dbReference type="Proteomes" id="UP000683360">
    <property type="component" value="Unassembled WGS sequence"/>
</dbReference>
<dbReference type="PANTHER" id="PTHR11640:SF164">
    <property type="entry name" value="MAM DOMAIN-CONTAINING GLYCOSYLPHOSPHATIDYLINOSITOL ANCHOR PROTEIN 1"/>
    <property type="match status" value="1"/>
</dbReference>
<organism evidence="10 11">
    <name type="scientific">Mytilus edulis</name>
    <name type="common">Blue mussel</name>
    <dbReference type="NCBI Taxonomy" id="6550"/>
    <lineage>
        <taxon>Eukaryota</taxon>
        <taxon>Metazoa</taxon>
        <taxon>Spiralia</taxon>
        <taxon>Lophotrochozoa</taxon>
        <taxon>Mollusca</taxon>
        <taxon>Bivalvia</taxon>
        <taxon>Autobranchia</taxon>
        <taxon>Pteriomorphia</taxon>
        <taxon>Mytilida</taxon>
        <taxon>Mytiloidea</taxon>
        <taxon>Mytilidae</taxon>
        <taxon>Mytilinae</taxon>
        <taxon>Mytilus</taxon>
    </lineage>
</organism>
<dbReference type="Gene3D" id="3.10.100.10">
    <property type="entry name" value="Mannose-Binding Protein A, subunit A"/>
    <property type="match status" value="2"/>
</dbReference>
<feature type="domain" description="Ig-like" evidence="8">
    <location>
        <begin position="840"/>
        <end position="936"/>
    </location>
</feature>
<dbReference type="PANTHER" id="PTHR11640">
    <property type="entry name" value="NEPHRIN"/>
    <property type="match status" value="1"/>
</dbReference>
<feature type="DNA-binding region" description="H-T-H motif" evidence="6">
    <location>
        <begin position="29"/>
        <end position="49"/>
    </location>
</feature>
<dbReference type="GO" id="GO:0003677">
    <property type="term" value="F:DNA binding"/>
    <property type="evidence" value="ECO:0007669"/>
    <property type="project" value="UniProtKB-UniRule"/>
</dbReference>
<dbReference type="InterPro" id="IPR036397">
    <property type="entry name" value="RNaseH_sf"/>
</dbReference>
<dbReference type="InterPro" id="IPR013098">
    <property type="entry name" value="Ig_I-set"/>
</dbReference>
<dbReference type="InterPro" id="IPR016186">
    <property type="entry name" value="C-type_lectin-like/link_sf"/>
</dbReference>
<dbReference type="InterPro" id="IPR003599">
    <property type="entry name" value="Ig_sub"/>
</dbReference>
<evidence type="ECO:0000256" key="2">
    <source>
        <dbReference type="ARBA" id="ARBA00023136"/>
    </source>
</evidence>
<keyword evidence="5" id="KW-0393">Immunoglobulin domain</keyword>